<protein>
    <submittedName>
        <fullName evidence="1">Uncharacterized protein</fullName>
    </submittedName>
</protein>
<reference evidence="1 2" key="1">
    <citation type="submission" date="2018-08" db="EMBL/GenBank/DDBJ databases">
        <title>Recombination of ecologically and evolutionarily significant loci maintains genetic cohesion in the Pseudomonas syringae species complex.</title>
        <authorList>
            <person name="Dillon M."/>
            <person name="Thakur S."/>
            <person name="Almeida R.N.D."/>
            <person name="Weir B.S."/>
            <person name="Guttman D.S."/>
        </authorList>
    </citation>
    <scope>NUCLEOTIDE SEQUENCE [LARGE SCALE GENOMIC DNA]</scope>
    <source>
        <strain evidence="1 2">ICMP 4092</strain>
    </source>
</reference>
<accession>A0A3M3ZHH1</accession>
<dbReference type="EMBL" id="RBQC01000011">
    <property type="protein sequence ID" value="RMO93505.1"/>
    <property type="molecule type" value="Genomic_DNA"/>
</dbReference>
<dbReference type="AlphaFoldDB" id="A0A3M3ZHH1"/>
<name>A0A3M3ZHH1_9PSED</name>
<evidence type="ECO:0000313" key="2">
    <source>
        <dbReference type="Proteomes" id="UP000268056"/>
    </source>
</evidence>
<organism evidence="1 2">
    <name type="scientific">Pseudomonas syringae pv. tagetis</name>
    <dbReference type="NCBI Taxonomy" id="129140"/>
    <lineage>
        <taxon>Bacteria</taxon>
        <taxon>Pseudomonadati</taxon>
        <taxon>Pseudomonadota</taxon>
        <taxon>Gammaproteobacteria</taxon>
        <taxon>Pseudomonadales</taxon>
        <taxon>Pseudomonadaceae</taxon>
        <taxon>Pseudomonas</taxon>
    </lineage>
</organism>
<gene>
    <name evidence="1" type="ORF">ALQ32_200133</name>
</gene>
<proteinExistence type="predicted"/>
<comment type="caution">
    <text evidence="1">The sequence shown here is derived from an EMBL/GenBank/DDBJ whole genome shotgun (WGS) entry which is preliminary data.</text>
</comment>
<dbReference type="Proteomes" id="UP000268056">
    <property type="component" value="Unassembled WGS sequence"/>
</dbReference>
<sequence length="88" mass="9855">MRIVPRATTFVDDDSQPMCALLQRVKFATCERKLSEDPWALIARIASSTSPDPLSWLGSVIKRHAFAHKGSPFFHRWAPAAKSGYLGR</sequence>
<evidence type="ECO:0000313" key="1">
    <source>
        <dbReference type="EMBL" id="RMO93505.1"/>
    </source>
</evidence>